<sequence>MFGTLCLLRPPKPCKGGSRTNLVRRVNKGLTKAGTYHQARFRKLATPLGYGFSSLNIAGIGAGTQNDSYHNIVIPTAITSTSSSVSKYPKFSVGSSPTARATTSTTSRAEAAAWATTAMERRKSGEGTPRQSTQQNSKLEVGCNREVHQEKGSPKVRMNFS</sequence>
<feature type="compositionally biased region" description="Polar residues" evidence="1">
    <location>
        <begin position="129"/>
        <end position="138"/>
    </location>
</feature>
<evidence type="ECO:0000256" key="1">
    <source>
        <dbReference type="SAM" id="MobiDB-lite"/>
    </source>
</evidence>
<name>A0A8T0HT94_CERPU</name>
<gene>
    <name evidence="2" type="ORF">KC19_VG248200</name>
</gene>
<organism evidence="2 3">
    <name type="scientific">Ceratodon purpureus</name>
    <name type="common">Fire moss</name>
    <name type="synonym">Dicranum purpureum</name>
    <dbReference type="NCBI Taxonomy" id="3225"/>
    <lineage>
        <taxon>Eukaryota</taxon>
        <taxon>Viridiplantae</taxon>
        <taxon>Streptophyta</taxon>
        <taxon>Embryophyta</taxon>
        <taxon>Bryophyta</taxon>
        <taxon>Bryophytina</taxon>
        <taxon>Bryopsida</taxon>
        <taxon>Dicranidae</taxon>
        <taxon>Pseudoditrichales</taxon>
        <taxon>Ditrichaceae</taxon>
        <taxon>Ceratodon</taxon>
    </lineage>
</organism>
<feature type="compositionally biased region" description="Basic and acidic residues" evidence="1">
    <location>
        <begin position="143"/>
        <end position="153"/>
    </location>
</feature>
<dbReference type="AlphaFoldDB" id="A0A8T0HT94"/>
<comment type="caution">
    <text evidence="2">The sequence shown here is derived from an EMBL/GenBank/DDBJ whole genome shotgun (WGS) entry which is preliminary data.</text>
</comment>
<dbReference type="EMBL" id="CM026426">
    <property type="protein sequence ID" value="KAG0574260.1"/>
    <property type="molecule type" value="Genomic_DNA"/>
</dbReference>
<reference evidence="2" key="1">
    <citation type="submission" date="2020-06" db="EMBL/GenBank/DDBJ databases">
        <title>WGS assembly of Ceratodon purpureus strain R40.</title>
        <authorList>
            <person name="Carey S.B."/>
            <person name="Jenkins J."/>
            <person name="Shu S."/>
            <person name="Lovell J.T."/>
            <person name="Sreedasyam A."/>
            <person name="Maumus F."/>
            <person name="Tiley G.P."/>
            <person name="Fernandez-Pozo N."/>
            <person name="Barry K."/>
            <person name="Chen C."/>
            <person name="Wang M."/>
            <person name="Lipzen A."/>
            <person name="Daum C."/>
            <person name="Saski C.A."/>
            <person name="Payton A.C."/>
            <person name="Mcbreen J.C."/>
            <person name="Conrad R.E."/>
            <person name="Kollar L.M."/>
            <person name="Olsson S."/>
            <person name="Huttunen S."/>
            <person name="Landis J.B."/>
            <person name="Wickett N.J."/>
            <person name="Johnson M.G."/>
            <person name="Rensing S.A."/>
            <person name="Grimwood J."/>
            <person name="Schmutz J."/>
            <person name="Mcdaniel S.F."/>
        </authorList>
    </citation>
    <scope>NUCLEOTIDE SEQUENCE</scope>
    <source>
        <strain evidence="2">R40</strain>
    </source>
</reference>
<dbReference type="Proteomes" id="UP000822688">
    <property type="component" value="Chromosome V"/>
</dbReference>
<protein>
    <submittedName>
        <fullName evidence="2">Uncharacterized protein</fullName>
    </submittedName>
</protein>
<feature type="region of interest" description="Disordered" evidence="1">
    <location>
        <begin position="85"/>
        <end position="161"/>
    </location>
</feature>
<keyword evidence="3" id="KW-1185">Reference proteome</keyword>
<proteinExistence type="predicted"/>
<evidence type="ECO:0000313" key="2">
    <source>
        <dbReference type="EMBL" id="KAG0574260.1"/>
    </source>
</evidence>
<accession>A0A8T0HT94</accession>
<feature type="compositionally biased region" description="Low complexity" evidence="1">
    <location>
        <begin position="95"/>
        <end position="118"/>
    </location>
</feature>
<evidence type="ECO:0000313" key="3">
    <source>
        <dbReference type="Proteomes" id="UP000822688"/>
    </source>
</evidence>